<evidence type="ECO:0000313" key="2">
    <source>
        <dbReference type="Proteomes" id="UP001177021"/>
    </source>
</evidence>
<gene>
    <name evidence="1" type="ORF">MILVUS5_LOCUS27743</name>
</gene>
<dbReference type="Proteomes" id="UP001177021">
    <property type="component" value="Unassembled WGS sequence"/>
</dbReference>
<accession>A0ACB0L0T0</accession>
<name>A0ACB0L0T0_TRIPR</name>
<sequence length="487" mass="56623">MLKIAKKIKGKRKQRYKKSAEKKGPRTGEAYQAEISPLTSNYDCNYSLEIPNETLETNNFYKYSNDTWNKIEEASLMLGLYIFGKNFAQVKRFIGSKTIGDIQTFYYTKFYKSEDHKRWKVYRKAREEEYVYRQTLFTTPTHQYLLSRLLNKDYAECCEKLLQDFKNFQENKWSLEDYVIALKDLVGLEALVNVVGIGKEDDLSNLTGDSMKDLLAKVVTHPELIKDLASQNGSNESNYVGAMYLDKGSTTVNDFAEIKFDDHENQFSDRHVETLRKSRRLPKPSTKALEAVVDKYKEKTSCKGRRDVETLKKSRRPEKPSMKALEAAVDKYKEETSCKSRRGVETLRKSRRSPKPSTKALEALVDKYEKEKSCKRRQDVETLRKSRRSRKPSMKALEAVVDKYEEEASCKRRRDAETLRKSSKPSKPSMKALEAAVDKYEEETSCKKRRDAETLRKSRRPPKPSTKALEAVVDKYEEEASCKRRRV</sequence>
<dbReference type="EMBL" id="CASHSV030000409">
    <property type="protein sequence ID" value="CAJ2662124.1"/>
    <property type="molecule type" value="Genomic_DNA"/>
</dbReference>
<reference evidence="1" key="1">
    <citation type="submission" date="2023-10" db="EMBL/GenBank/DDBJ databases">
        <authorList>
            <person name="Rodriguez Cubillos JULIANA M."/>
            <person name="De Vega J."/>
        </authorList>
    </citation>
    <scope>NUCLEOTIDE SEQUENCE</scope>
</reference>
<organism evidence="1 2">
    <name type="scientific">Trifolium pratense</name>
    <name type="common">Red clover</name>
    <dbReference type="NCBI Taxonomy" id="57577"/>
    <lineage>
        <taxon>Eukaryota</taxon>
        <taxon>Viridiplantae</taxon>
        <taxon>Streptophyta</taxon>
        <taxon>Embryophyta</taxon>
        <taxon>Tracheophyta</taxon>
        <taxon>Spermatophyta</taxon>
        <taxon>Magnoliopsida</taxon>
        <taxon>eudicotyledons</taxon>
        <taxon>Gunneridae</taxon>
        <taxon>Pentapetalae</taxon>
        <taxon>rosids</taxon>
        <taxon>fabids</taxon>
        <taxon>Fabales</taxon>
        <taxon>Fabaceae</taxon>
        <taxon>Papilionoideae</taxon>
        <taxon>50 kb inversion clade</taxon>
        <taxon>NPAAA clade</taxon>
        <taxon>Hologalegina</taxon>
        <taxon>IRL clade</taxon>
        <taxon>Trifolieae</taxon>
        <taxon>Trifolium</taxon>
    </lineage>
</organism>
<protein>
    <submittedName>
        <fullName evidence="1">Uncharacterized protein</fullName>
    </submittedName>
</protein>
<proteinExistence type="predicted"/>
<evidence type="ECO:0000313" key="1">
    <source>
        <dbReference type="EMBL" id="CAJ2662124.1"/>
    </source>
</evidence>
<comment type="caution">
    <text evidence="1">The sequence shown here is derived from an EMBL/GenBank/DDBJ whole genome shotgun (WGS) entry which is preliminary data.</text>
</comment>
<keyword evidence="2" id="KW-1185">Reference proteome</keyword>